<accession>A0A4S2N3Z5</accession>
<dbReference type="InterPro" id="IPR027574">
    <property type="entry name" value="Thiaminase_II"/>
</dbReference>
<dbReference type="CDD" id="cd01169">
    <property type="entry name" value="HMPP_kinase"/>
    <property type="match status" value="1"/>
</dbReference>
<dbReference type="GO" id="GO:0009228">
    <property type="term" value="P:thiamine biosynthetic process"/>
    <property type="evidence" value="ECO:0007669"/>
    <property type="project" value="InterPro"/>
</dbReference>
<dbReference type="PANTHER" id="PTHR20858:SF17">
    <property type="entry name" value="HYDROXYMETHYLPYRIMIDINE_PHOSPHOMETHYLPYRIMIDINE KINASE THI20-RELATED"/>
    <property type="match status" value="1"/>
</dbReference>
<dbReference type="Gene3D" id="3.40.1190.20">
    <property type="match status" value="1"/>
</dbReference>
<dbReference type="InterPro" id="IPR004305">
    <property type="entry name" value="Thiaminase-2/PQQC"/>
</dbReference>
<dbReference type="GO" id="GO:0008972">
    <property type="term" value="F:phosphomethylpyrimidine kinase activity"/>
    <property type="evidence" value="ECO:0007669"/>
    <property type="project" value="InterPro"/>
</dbReference>
<dbReference type="NCBIfam" id="TIGR04306">
    <property type="entry name" value="salvage_TenA"/>
    <property type="match status" value="1"/>
</dbReference>
<dbReference type="PANTHER" id="PTHR20858">
    <property type="entry name" value="PHOSPHOMETHYLPYRIMIDINE KINASE"/>
    <property type="match status" value="1"/>
</dbReference>
<reference evidence="3 4" key="1">
    <citation type="submission" date="2019-04" db="EMBL/GenBank/DDBJ databases">
        <title>Comparative genomics and transcriptomics to analyze fruiting body development in filamentous ascomycetes.</title>
        <authorList>
            <consortium name="DOE Joint Genome Institute"/>
            <person name="Lutkenhaus R."/>
            <person name="Traeger S."/>
            <person name="Breuer J."/>
            <person name="Kuo A."/>
            <person name="Lipzen A."/>
            <person name="Pangilinan J."/>
            <person name="Dilworth D."/>
            <person name="Sandor L."/>
            <person name="Poggeler S."/>
            <person name="Barry K."/>
            <person name="Grigoriev I.V."/>
            <person name="Nowrousian M."/>
        </authorList>
    </citation>
    <scope>NUCLEOTIDE SEQUENCE [LARGE SCALE GENOMIC DNA]</scope>
    <source>
        <strain evidence="3 4">CBS 389.68</strain>
    </source>
</reference>
<dbReference type="InterPro" id="IPR016084">
    <property type="entry name" value="Haem_Oase-like_multi-hlx"/>
</dbReference>
<dbReference type="Pfam" id="PF08543">
    <property type="entry name" value="Phos_pyr_kin"/>
    <property type="match status" value="1"/>
</dbReference>
<dbReference type="EMBL" id="ML220113">
    <property type="protein sequence ID" value="TGZ83786.1"/>
    <property type="molecule type" value="Genomic_DNA"/>
</dbReference>
<sequence>MSTVTPPKVLTIAGSDPSGGAGIEADLKVITTHGCYGMTTITALTAQNTRGVRDIHVVPPSFVRSSLEAVLDDIKPDVIKIGMLAARETIEVVMNVLEAGSEKYDLVLDPVMVSTSGSHLLKEDAVSVLIERVLPKTFMLTPNTPEAALLLKSTGTEPPEIKSVEDLIFLAKRIRQLGPDTVLIKGGHCPMDKHGNLADKESDMVKVVNVFYDGEVSLIETPYISSTNTHGTGCSLASAIASNLAKGLSPVDSIRAGCNYVSAGIESAPKLGSGKGPINHLHSNQQVAFPSGKFIDYLIGHPTIQANWDAYTRHEFVQQLGAGTLDLEVFKFYLIQDYLFLIQFARANALAAYKSHDMSTIAESAAFVGHIQIEMQLHLNYCSTFGISKSQIESAAESSACTAYTRYVLDIGNSMDFLALQVAMAPCAVGYAVIARQLRDDPTTKREGNVYWKWIENYTSEEYVGSVDAMRGMIERAVEGMGSGQVERLEEIFLKATRLEEAFWEDALRSQG</sequence>
<dbReference type="SUPFAM" id="SSF53613">
    <property type="entry name" value="Ribokinase-like"/>
    <property type="match status" value="1"/>
</dbReference>
<keyword evidence="3" id="KW-0418">Kinase</keyword>
<dbReference type="FunCoup" id="A0A4S2N3Z5">
    <property type="interactions" value="692"/>
</dbReference>
<dbReference type="OrthoDB" id="10028886at2759"/>
<dbReference type="InterPro" id="IPR004399">
    <property type="entry name" value="HMP/HMP-P_kinase_dom"/>
</dbReference>
<dbReference type="NCBIfam" id="TIGR00097">
    <property type="entry name" value="HMP-P_kinase"/>
    <property type="match status" value="1"/>
</dbReference>
<dbReference type="STRING" id="341454.A0A4S2N3Z5"/>
<dbReference type="GO" id="GO:0008902">
    <property type="term" value="F:hydroxymethylpyrimidine kinase activity"/>
    <property type="evidence" value="ECO:0007669"/>
    <property type="project" value="TreeGrafter"/>
</dbReference>
<dbReference type="FunFam" id="1.20.910.10:FF:000003">
    <property type="entry name" value="Hydroxymethylpyrimidine/phosphomethylpyrimidine kinase THI20"/>
    <property type="match status" value="1"/>
</dbReference>
<dbReference type="CDD" id="cd19367">
    <property type="entry name" value="TenA_C_ScTHI20-like"/>
    <property type="match status" value="1"/>
</dbReference>
<evidence type="ECO:0000313" key="3">
    <source>
        <dbReference type="EMBL" id="TGZ83786.1"/>
    </source>
</evidence>
<name>A0A4S2N3Z5_9PEZI</name>
<dbReference type="Pfam" id="PF03070">
    <property type="entry name" value="TENA_THI-4"/>
    <property type="match status" value="1"/>
</dbReference>
<dbReference type="Proteomes" id="UP000298138">
    <property type="component" value="Unassembled WGS sequence"/>
</dbReference>
<dbReference type="InterPro" id="IPR013749">
    <property type="entry name" value="PM/HMP-P_kinase-1"/>
</dbReference>
<keyword evidence="4" id="KW-1185">Reference proteome</keyword>
<protein>
    <submittedName>
        <fullName evidence="3">Phosphomethylpyrimidine kinase</fullName>
    </submittedName>
</protein>
<organism evidence="3 4">
    <name type="scientific">Ascodesmis nigricans</name>
    <dbReference type="NCBI Taxonomy" id="341454"/>
    <lineage>
        <taxon>Eukaryota</taxon>
        <taxon>Fungi</taxon>
        <taxon>Dikarya</taxon>
        <taxon>Ascomycota</taxon>
        <taxon>Pezizomycotina</taxon>
        <taxon>Pezizomycetes</taxon>
        <taxon>Pezizales</taxon>
        <taxon>Ascodesmidaceae</taxon>
        <taxon>Ascodesmis</taxon>
    </lineage>
</organism>
<dbReference type="InParanoid" id="A0A4S2N3Z5"/>
<proteinExistence type="predicted"/>
<evidence type="ECO:0000259" key="2">
    <source>
        <dbReference type="Pfam" id="PF08543"/>
    </source>
</evidence>
<dbReference type="FunFam" id="3.40.1190.20:FF:000034">
    <property type="entry name" value="Putative hydroxymethylpyrimidine/ phosphomethylpyrimidine kinase 2"/>
    <property type="match status" value="1"/>
</dbReference>
<dbReference type="GO" id="GO:0005829">
    <property type="term" value="C:cytosol"/>
    <property type="evidence" value="ECO:0007669"/>
    <property type="project" value="TreeGrafter"/>
</dbReference>
<gene>
    <name evidence="3" type="ORF">EX30DRAFT_338394</name>
</gene>
<dbReference type="InterPro" id="IPR029056">
    <property type="entry name" value="Ribokinase-like"/>
</dbReference>
<dbReference type="SUPFAM" id="SSF48613">
    <property type="entry name" value="Heme oxygenase-like"/>
    <property type="match status" value="1"/>
</dbReference>
<dbReference type="GO" id="GO:0050334">
    <property type="term" value="F:thiaminase activity"/>
    <property type="evidence" value="ECO:0007669"/>
    <property type="project" value="InterPro"/>
</dbReference>
<dbReference type="Gene3D" id="1.20.910.10">
    <property type="entry name" value="Heme oxygenase-like"/>
    <property type="match status" value="1"/>
</dbReference>
<feature type="domain" description="Thiaminase-2/PQQC" evidence="1">
    <location>
        <begin position="301"/>
        <end position="509"/>
    </location>
</feature>
<evidence type="ECO:0000313" key="4">
    <source>
        <dbReference type="Proteomes" id="UP000298138"/>
    </source>
</evidence>
<evidence type="ECO:0000259" key="1">
    <source>
        <dbReference type="Pfam" id="PF03070"/>
    </source>
</evidence>
<keyword evidence="3" id="KW-0808">Transferase</keyword>
<feature type="domain" description="Pyridoxamine kinase/Phosphomethylpyrimidine kinase" evidence="2">
    <location>
        <begin position="16"/>
        <end position="279"/>
    </location>
</feature>
<dbReference type="AlphaFoldDB" id="A0A4S2N3Z5"/>